<dbReference type="InterPro" id="IPR011313">
    <property type="entry name" value="Prd_NiFe_hyd_3_EhaF"/>
</dbReference>
<dbReference type="Pfam" id="PF09879">
    <property type="entry name" value="EhaF"/>
    <property type="match status" value="1"/>
</dbReference>
<evidence type="ECO:0000313" key="3">
    <source>
        <dbReference type="Proteomes" id="UP000643554"/>
    </source>
</evidence>
<protein>
    <submittedName>
        <fullName evidence="2">DUF2106 domain-containing protein</fullName>
    </submittedName>
</protein>
<comment type="caution">
    <text evidence="2">The sequence shown here is derived from an EMBL/GenBank/DDBJ whole genome shotgun (WGS) entry which is preliminary data.</text>
</comment>
<dbReference type="Proteomes" id="UP000643554">
    <property type="component" value="Unassembled WGS sequence"/>
</dbReference>
<reference evidence="2" key="1">
    <citation type="journal article" date="2020" name="ISME J.">
        <title>Gammaproteobacteria mediating utilization of methyl-, sulfur- and petroleum organic compounds in deep ocean hydrothermal plumes.</title>
        <authorList>
            <person name="Zhou Z."/>
            <person name="Liu Y."/>
            <person name="Pan J."/>
            <person name="Cron B.R."/>
            <person name="Toner B.M."/>
            <person name="Anantharaman K."/>
            <person name="Breier J.A."/>
            <person name="Dick G.J."/>
            <person name="Li M."/>
        </authorList>
    </citation>
    <scope>NUCLEOTIDE SEQUENCE</scope>
    <source>
        <strain evidence="2">SZUA-1453</strain>
    </source>
</reference>
<sequence length="155" mass="18012">MDIGRLWNYISRPEIVPRLFALFLCIIMIVEFFVPTTYNEDQLYPKYPPQSQVLKSSLAPYDRGGEPLKTPADIKTQYPQFEPLRGRITAYLTPPAIWISHKTLYFGTTIVSTPGGILDEILYYTRGLDTILESLTLLVSFMIFSWLYLHRERVE</sequence>
<evidence type="ECO:0000256" key="1">
    <source>
        <dbReference type="SAM" id="Phobius"/>
    </source>
</evidence>
<dbReference type="AlphaFoldDB" id="A0A833E1G0"/>
<keyword evidence="1" id="KW-0472">Membrane</keyword>
<proteinExistence type="predicted"/>
<keyword evidence="1" id="KW-1133">Transmembrane helix</keyword>
<dbReference type="EMBL" id="DQUI01000030">
    <property type="protein sequence ID" value="HIP84217.1"/>
    <property type="molecule type" value="Genomic_DNA"/>
</dbReference>
<feature type="transmembrane region" description="Helical" evidence="1">
    <location>
        <begin position="131"/>
        <end position="149"/>
    </location>
</feature>
<accession>A0A833E1G0</accession>
<gene>
    <name evidence="2" type="ORF">EYH15_01830</name>
</gene>
<name>A0A833E1G0_9EURY</name>
<evidence type="ECO:0000313" key="2">
    <source>
        <dbReference type="EMBL" id="HIP84217.1"/>
    </source>
</evidence>
<organism evidence="2 3">
    <name type="scientific">Methanothermococcus okinawensis</name>
    <dbReference type="NCBI Taxonomy" id="155863"/>
    <lineage>
        <taxon>Archaea</taxon>
        <taxon>Methanobacteriati</taxon>
        <taxon>Methanobacteriota</taxon>
        <taxon>Methanomada group</taxon>
        <taxon>Methanococci</taxon>
        <taxon>Methanococcales</taxon>
        <taxon>Methanococcaceae</taxon>
        <taxon>Methanothermococcus</taxon>
    </lineage>
</organism>
<keyword evidence="1" id="KW-0812">Transmembrane</keyword>
<feature type="transmembrane region" description="Helical" evidence="1">
    <location>
        <begin position="20"/>
        <end position="38"/>
    </location>
</feature>
<dbReference type="PIRSF" id="PIRSF019373">
    <property type="entry name" value="EhaF"/>
    <property type="match status" value="1"/>
</dbReference>